<dbReference type="Proteomes" id="UP001302443">
    <property type="component" value="Chromosome"/>
</dbReference>
<evidence type="ECO:0000256" key="3">
    <source>
        <dbReference type="ARBA" id="ARBA00023163"/>
    </source>
</evidence>
<feature type="domain" description="HTH lysR-type" evidence="4">
    <location>
        <begin position="6"/>
        <end position="63"/>
    </location>
</feature>
<dbReference type="PANTHER" id="PTHR30126:SF88">
    <property type="entry name" value="TRANSCRIPTIONAL REGULATOR-RELATED"/>
    <property type="match status" value="1"/>
</dbReference>
<dbReference type="Gene3D" id="3.40.190.290">
    <property type="match status" value="1"/>
</dbReference>
<organism evidence="5 6">
    <name type="scientific">Providencia zhijiangensis</name>
    <dbReference type="NCBI Taxonomy" id="3053982"/>
    <lineage>
        <taxon>Bacteria</taxon>
        <taxon>Pseudomonadati</taxon>
        <taxon>Pseudomonadota</taxon>
        <taxon>Gammaproteobacteria</taxon>
        <taxon>Enterobacterales</taxon>
        <taxon>Morganellaceae</taxon>
        <taxon>Providencia</taxon>
    </lineage>
</organism>
<comment type="similarity">
    <text evidence="1">Belongs to the LysR transcriptional regulatory family.</text>
</comment>
<proteinExistence type="inferred from homology"/>
<dbReference type="InterPro" id="IPR036388">
    <property type="entry name" value="WH-like_DNA-bd_sf"/>
</dbReference>
<dbReference type="Gene3D" id="1.10.10.10">
    <property type="entry name" value="Winged helix-like DNA-binding domain superfamily/Winged helix DNA-binding domain"/>
    <property type="match status" value="1"/>
</dbReference>
<keyword evidence="6" id="KW-1185">Reference proteome</keyword>
<evidence type="ECO:0000313" key="5">
    <source>
        <dbReference type="EMBL" id="WPA93646.1"/>
    </source>
</evidence>
<gene>
    <name evidence="5" type="ORF">QS795_007770</name>
</gene>
<evidence type="ECO:0000256" key="1">
    <source>
        <dbReference type="ARBA" id="ARBA00009437"/>
    </source>
</evidence>
<dbReference type="SUPFAM" id="SSF46785">
    <property type="entry name" value="Winged helix' DNA-binding domain"/>
    <property type="match status" value="1"/>
</dbReference>
<name>A0ABZ0N6W3_9GAMM</name>
<dbReference type="Pfam" id="PF00126">
    <property type="entry name" value="HTH_1"/>
    <property type="match status" value="1"/>
</dbReference>
<dbReference type="InterPro" id="IPR036390">
    <property type="entry name" value="WH_DNA-bd_sf"/>
</dbReference>
<accession>A0ABZ0N6W3</accession>
<dbReference type="InterPro" id="IPR000847">
    <property type="entry name" value="LysR_HTH_N"/>
</dbReference>
<dbReference type="PANTHER" id="PTHR30126">
    <property type="entry name" value="HTH-TYPE TRANSCRIPTIONAL REGULATOR"/>
    <property type="match status" value="1"/>
</dbReference>
<evidence type="ECO:0000313" key="6">
    <source>
        <dbReference type="Proteomes" id="UP001302443"/>
    </source>
</evidence>
<keyword evidence="2" id="KW-0805">Transcription regulation</keyword>
<keyword evidence="3" id="KW-0804">Transcription</keyword>
<evidence type="ECO:0000256" key="2">
    <source>
        <dbReference type="ARBA" id="ARBA00023015"/>
    </source>
</evidence>
<dbReference type="RefSeq" id="WP_286271915.1">
    <property type="nucleotide sequence ID" value="NZ_CP135990.1"/>
</dbReference>
<dbReference type="EMBL" id="CP135990">
    <property type="protein sequence ID" value="WPA93646.1"/>
    <property type="molecule type" value="Genomic_DNA"/>
</dbReference>
<protein>
    <submittedName>
        <fullName evidence="5">LysR family transcriptional regulator</fullName>
    </submittedName>
</protein>
<dbReference type="SUPFAM" id="SSF53850">
    <property type="entry name" value="Periplasmic binding protein-like II"/>
    <property type="match status" value="1"/>
</dbReference>
<dbReference type="PROSITE" id="PS50931">
    <property type="entry name" value="HTH_LYSR"/>
    <property type="match status" value="1"/>
</dbReference>
<evidence type="ECO:0000259" key="4">
    <source>
        <dbReference type="PROSITE" id="PS50931"/>
    </source>
</evidence>
<sequence>MDKTKTTLDQWITLQAVVDYGGFAQAAEVLHKTQSSISYTISKLEQILDIEIFVVEKRRAVLTEQGEALLTLSREVTNKAIALEIAAKLINKKINNKIKIFIDALYSSDDLLNKIGSLIKSRKDYDVELTKTLLNREDILSSKEFDLLISHHYVGSLNPIFLGEVDAVLVTEPNHYLQRCTKDKIRHKLEKTPHIVLSSTFQDKIQSHQIVKVANTETAIKLARNSVGYSWFPRNIIHELIEGNILKEVENDIGNSKYQFYMYKNKSPIINEIIINYLFNDFRTN</sequence>
<reference evidence="5 6" key="1">
    <citation type="submission" date="2023-09" db="EMBL/GenBank/DDBJ databases">
        <title>Genomic Revisitation and Reclassification of the Genus Providencia.</title>
        <authorList>
            <person name="Dong X."/>
        </authorList>
    </citation>
    <scope>NUCLEOTIDE SEQUENCE [LARGE SCALE GENOMIC DNA]</scope>
    <source>
        <strain evidence="5 6">D4759</strain>
    </source>
</reference>